<feature type="compositionally biased region" description="Acidic residues" evidence="2">
    <location>
        <begin position="103"/>
        <end position="114"/>
    </location>
</feature>
<dbReference type="InterPro" id="IPR006578">
    <property type="entry name" value="MADF-dom"/>
</dbReference>
<dbReference type="PANTHER" id="PTHR12243:SF37">
    <property type="entry name" value="BESS DOMAIN-CONTAINING PROTEIN"/>
    <property type="match status" value="1"/>
</dbReference>
<evidence type="ECO:0000313" key="6">
    <source>
        <dbReference type="RefSeq" id="XP_017324831.1"/>
    </source>
</evidence>
<keyword evidence="1" id="KW-0539">Nucleus</keyword>
<organism evidence="5 6">
    <name type="scientific">Ictalurus punctatus</name>
    <name type="common">Channel catfish</name>
    <name type="synonym">Silurus punctatus</name>
    <dbReference type="NCBI Taxonomy" id="7998"/>
    <lineage>
        <taxon>Eukaryota</taxon>
        <taxon>Metazoa</taxon>
        <taxon>Chordata</taxon>
        <taxon>Craniata</taxon>
        <taxon>Vertebrata</taxon>
        <taxon>Euteleostomi</taxon>
        <taxon>Actinopterygii</taxon>
        <taxon>Neopterygii</taxon>
        <taxon>Teleostei</taxon>
        <taxon>Ostariophysi</taxon>
        <taxon>Siluriformes</taxon>
        <taxon>Ictaluridae</taxon>
        <taxon>Ictalurus</taxon>
    </lineage>
</organism>
<dbReference type="KEGG" id="ipu:108266253"/>
<dbReference type="OrthoDB" id="5803771at2759"/>
<evidence type="ECO:0000256" key="2">
    <source>
        <dbReference type="SAM" id="MobiDB-lite"/>
    </source>
</evidence>
<dbReference type="SMART" id="SM00595">
    <property type="entry name" value="MADF"/>
    <property type="match status" value="1"/>
</dbReference>
<gene>
    <name evidence="6" type="primary">LOC108266253</name>
</gene>
<dbReference type="GeneID" id="108266253"/>
<name>A0A2D0R455_ICTPU</name>
<dbReference type="PROSITE" id="PS51029">
    <property type="entry name" value="MADF"/>
    <property type="match status" value="1"/>
</dbReference>
<dbReference type="PROSITE" id="PS51031">
    <property type="entry name" value="BESS"/>
    <property type="match status" value="1"/>
</dbReference>
<reference evidence="5" key="1">
    <citation type="journal article" date="2016" name="Nat. Commun.">
        <title>The channel catfish genome sequence provides insights into the evolution of scale formation in teleosts.</title>
        <authorList>
            <person name="Liu Z."/>
            <person name="Liu S."/>
            <person name="Yao J."/>
            <person name="Bao L."/>
            <person name="Zhang J."/>
            <person name="Li Y."/>
            <person name="Jiang C."/>
            <person name="Sun L."/>
            <person name="Wang R."/>
            <person name="Zhang Y."/>
            <person name="Zhou T."/>
            <person name="Zeng Q."/>
            <person name="Fu Q."/>
            <person name="Gao S."/>
            <person name="Li N."/>
            <person name="Koren S."/>
            <person name="Jiang Y."/>
            <person name="Zimin A."/>
            <person name="Xu P."/>
            <person name="Phillippy A.M."/>
            <person name="Geng X."/>
            <person name="Song L."/>
            <person name="Sun F."/>
            <person name="Li C."/>
            <person name="Wang X."/>
            <person name="Chen A."/>
            <person name="Jin Y."/>
            <person name="Yuan Z."/>
            <person name="Yang Y."/>
            <person name="Tan S."/>
            <person name="Peatman E."/>
            <person name="Lu J."/>
            <person name="Qin Z."/>
            <person name="Dunham R."/>
            <person name="Li Z."/>
            <person name="Sonstegard T."/>
            <person name="Feng J."/>
            <person name="Danzmann R.G."/>
            <person name="Schroeder S."/>
            <person name="Scheffler B."/>
            <person name="Duke M.V."/>
            <person name="Ballard L."/>
            <person name="Kucuktas H."/>
            <person name="Kaltenboeck L."/>
            <person name="Liu H."/>
            <person name="Armbruster J."/>
            <person name="Xie Y."/>
            <person name="Kirby M.L."/>
            <person name="Tian Y."/>
            <person name="Flanagan M.E."/>
            <person name="Mu W."/>
            <person name="Waldbieser G.C."/>
        </authorList>
    </citation>
    <scope>NUCLEOTIDE SEQUENCE [LARGE SCALE GENOMIC DNA]</scope>
    <source>
        <strain evidence="5">SDA103</strain>
    </source>
</reference>
<dbReference type="GO" id="GO:0003677">
    <property type="term" value="F:DNA binding"/>
    <property type="evidence" value="ECO:0007669"/>
    <property type="project" value="InterPro"/>
</dbReference>
<evidence type="ECO:0000259" key="4">
    <source>
        <dbReference type="PROSITE" id="PS51031"/>
    </source>
</evidence>
<evidence type="ECO:0000313" key="5">
    <source>
        <dbReference type="Proteomes" id="UP000221080"/>
    </source>
</evidence>
<comment type="subcellular location">
    <subcellularLocation>
        <location evidence="1">Nucleus</location>
    </subcellularLocation>
</comment>
<dbReference type="RefSeq" id="XP_017324831.1">
    <property type="nucleotide sequence ID" value="XM_017469342.3"/>
</dbReference>
<evidence type="ECO:0000256" key="1">
    <source>
        <dbReference type="PROSITE-ProRule" id="PRU00371"/>
    </source>
</evidence>
<protein>
    <submittedName>
        <fullName evidence="6">Transcription factor Adf-1</fullName>
    </submittedName>
</protein>
<dbReference type="GO" id="GO:0005634">
    <property type="term" value="C:nucleus"/>
    <property type="evidence" value="ECO:0007669"/>
    <property type="project" value="UniProtKB-SubCell"/>
</dbReference>
<accession>A0A2D0R455</accession>
<feature type="region of interest" description="Disordered" evidence="2">
    <location>
        <begin position="224"/>
        <end position="253"/>
    </location>
</feature>
<dbReference type="GO" id="GO:0005667">
    <property type="term" value="C:transcription regulator complex"/>
    <property type="evidence" value="ECO:0007669"/>
    <property type="project" value="TreeGrafter"/>
</dbReference>
<dbReference type="InterPro" id="IPR039353">
    <property type="entry name" value="TF_Adf1"/>
</dbReference>
<evidence type="ECO:0000259" key="3">
    <source>
        <dbReference type="PROSITE" id="PS51029"/>
    </source>
</evidence>
<dbReference type="PANTHER" id="PTHR12243">
    <property type="entry name" value="MADF DOMAIN TRANSCRIPTION FACTOR"/>
    <property type="match status" value="1"/>
</dbReference>
<proteinExistence type="predicted"/>
<reference evidence="6" key="2">
    <citation type="submission" date="2025-08" db="UniProtKB">
        <authorList>
            <consortium name="RefSeq"/>
        </authorList>
    </citation>
    <scope>IDENTIFICATION</scope>
    <source>
        <tissue evidence="6">Blood</tissue>
    </source>
</reference>
<dbReference type="AlphaFoldDB" id="A0A2D0R455"/>
<dbReference type="OMA" id="ECKNKWR"/>
<dbReference type="GO" id="GO:0006357">
    <property type="term" value="P:regulation of transcription by RNA polymerase II"/>
    <property type="evidence" value="ECO:0007669"/>
    <property type="project" value="TreeGrafter"/>
</dbReference>
<feature type="domain" description="MADF" evidence="3">
    <location>
        <begin position="6"/>
        <end position="95"/>
    </location>
</feature>
<dbReference type="Proteomes" id="UP000221080">
    <property type="component" value="Chromosome 6"/>
</dbReference>
<dbReference type="STRING" id="7998.ENSIPUP00000001573"/>
<sequence length="253" mass="29587">MMNVELLVSLVSERRELYDKRHSDYKNIDKRELLWQEIADQTGFDVEEVKLKWKSLRDTYTRKKREEDCRSGQTAKNKKQWKYMKVMEFLATSTEFRSNISENTDEVDDQNDASESERASTSSGLSVPSPAVIRSSAGKRKWSEMPDFLEKYLLSKESREREKEERREQRRAQKRALKNDDIYFFIHSLVPALKRLSPPQLSSVKLQIQQLLHDAEFGQPSFSQFPHQSPTSLHQVTPETATNYECSARSKSV</sequence>
<feature type="domain" description="BESS" evidence="4">
    <location>
        <begin position="179"/>
        <end position="218"/>
    </location>
</feature>
<dbReference type="InterPro" id="IPR004210">
    <property type="entry name" value="BESS_motif"/>
</dbReference>
<feature type="region of interest" description="Disordered" evidence="2">
    <location>
        <begin position="101"/>
        <end position="131"/>
    </location>
</feature>
<dbReference type="Pfam" id="PF02944">
    <property type="entry name" value="BESS"/>
    <property type="match status" value="1"/>
</dbReference>
<keyword evidence="5" id="KW-1185">Reference proteome</keyword>
<dbReference type="Pfam" id="PF10545">
    <property type="entry name" value="MADF_DNA_bdg"/>
    <property type="match status" value="1"/>
</dbReference>